<dbReference type="Gramene" id="TraesCS5B03G0089500.1">
    <property type="protein sequence ID" value="TraesCS5B03G0089500.1.CDS"/>
    <property type="gene ID" value="TraesCS5B03G0089500"/>
</dbReference>
<dbReference type="Gramene" id="TraesCLE_scaffold_096922_01G000200.1">
    <property type="protein sequence ID" value="TraesCLE_scaffold_096922_01G000200.1"/>
    <property type="gene ID" value="TraesCLE_scaffold_096922_01G000200"/>
</dbReference>
<dbReference type="Proteomes" id="UP000019116">
    <property type="component" value="Chromosome 5B"/>
</dbReference>
<feature type="transmembrane region" description="Helical" evidence="2">
    <location>
        <begin position="77"/>
        <end position="96"/>
    </location>
</feature>
<accession>A0A3B6LFY9</accession>
<dbReference type="Gramene" id="TraesSYM5B03G02832890.2">
    <property type="protein sequence ID" value="TraesSYM5B03G02832890.2"/>
    <property type="gene ID" value="TraesSYM5B03G02832890"/>
</dbReference>
<dbReference type="Gramene" id="TraesSYM5B03G02832890.1">
    <property type="protein sequence ID" value="TraesSYM5B03G02832890.1"/>
    <property type="gene ID" value="TraesSYM5B03G02832890"/>
</dbReference>
<dbReference type="Gramene" id="TraesLDM5B03G02806180.2">
    <property type="protein sequence ID" value="TraesLDM5B03G02806180.2"/>
    <property type="gene ID" value="TraesLDM5B03G02806180"/>
</dbReference>
<dbReference type="Gramene" id="TraesPARA_EIv1.0_1636460.2">
    <property type="protein sequence ID" value="TraesPARA_EIv1.0_1636460.2.CDS"/>
    <property type="gene ID" value="TraesPARA_EIv1.0_1636460"/>
</dbReference>
<dbReference type="Gramene" id="TraesCS5B02G034900.1">
    <property type="protein sequence ID" value="TraesCS5B02G034900.1"/>
    <property type="gene ID" value="TraesCS5B02G034900"/>
</dbReference>
<proteinExistence type="predicted"/>
<evidence type="ECO:0000256" key="1">
    <source>
        <dbReference type="SAM" id="MobiDB-lite"/>
    </source>
</evidence>
<feature type="compositionally biased region" description="Low complexity" evidence="1">
    <location>
        <begin position="14"/>
        <end position="23"/>
    </location>
</feature>
<reference evidence="3" key="2">
    <citation type="submission" date="2018-10" db="UniProtKB">
        <authorList>
            <consortium name="EnsemblPlants"/>
        </authorList>
    </citation>
    <scope>IDENTIFICATION</scope>
</reference>
<keyword evidence="2" id="KW-0812">Transmembrane</keyword>
<dbReference type="Gramene" id="TraesPARA_EIv1.0_1636460.1">
    <property type="protein sequence ID" value="TraesPARA_EIv1.0_1636460.1.CDS"/>
    <property type="gene ID" value="TraesPARA_EIv1.0_1636460"/>
</dbReference>
<evidence type="ECO:0000256" key="2">
    <source>
        <dbReference type="SAM" id="Phobius"/>
    </source>
</evidence>
<keyword evidence="2" id="KW-0472">Membrane</keyword>
<protein>
    <submittedName>
        <fullName evidence="3">Uncharacterized protein</fullName>
    </submittedName>
</protein>
<dbReference type="Gramene" id="TraesLDM5B03G02806180.1">
    <property type="protein sequence ID" value="TraesLDM5B03G02806180.1"/>
    <property type="gene ID" value="TraesLDM5B03G02806180"/>
</dbReference>
<feature type="region of interest" description="Disordered" evidence="1">
    <location>
        <begin position="1"/>
        <end position="24"/>
    </location>
</feature>
<dbReference type="OMA" id="DQCVCAE"/>
<evidence type="ECO:0000313" key="3">
    <source>
        <dbReference type="EnsemblPlants" id="TraesCS5B02G034900.1"/>
    </source>
</evidence>
<dbReference type="Gramene" id="TraesARI5B03G02846320.1">
    <property type="protein sequence ID" value="TraesARI5B03G02846320.1"/>
    <property type="gene ID" value="TraesARI5B03G02846320"/>
</dbReference>
<keyword evidence="4" id="KW-1185">Reference proteome</keyword>
<evidence type="ECO:0000313" key="4">
    <source>
        <dbReference type="Proteomes" id="UP000019116"/>
    </source>
</evidence>
<feature type="transmembrane region" description="Helical" evidence="2">
    <location>
        <begin position="103"/>
        <end position="128"/>
    </location>
</feature>
<dbReference type="AlphaFoldDB" id="A0A3B6LFY9"/>
<feature type="transmembrane region" description="Helical" evidence="2">
    <location>
        <begin position="148"/>
        <end position="174"/>
    </location>
</feature>
<name>A0A3B6LFY9_WHEAT</name>
<organism evidence="3">
    <name type="scientific">Triticum aestivum</name>
    <name type="common">Wheat</name>
    <dbReference type="NCBI Taxonomy" id="4565"/>
    <lineage>
        <taxon>Eukaryota</taxon>
        <taxon>Viridiplantae</taxon>
        <taxon>Streptophyta</taxon>
        <taxon>Embryophyta</taxon>
        <taxon>Tracheophyta</taxon>
        <taxon>Spermatophyta</taxon>
        <taxon>Magnoliopsida</taxon>
        <taxon>Liliopsida</taxon>
        <taxon>Poales</taxon>
        <taxon>Poaceae</taxon>
        <taxon>BOP clade</taxon>
        <taxon>Pooideae</taxon>
        <taxon>Triticodae</taxon>
        <taxon>Triticeae</taxon>
        <taxon>Triticinae</taxon>
        <taxon>Triticum</taxon>
    </lineage>
</organism>
<dbReference type="Gramene" id="TraesCAD_scaffold_046313_01G000100.1">
    <property type="protein sequence ID" value="TraesCAD_scaffold_046313_01G000100.1"/>
    <property type="gene ID" value="TraesCAD_scaffold_046313_01G000100"/>
</dbReference>
<reference evidence="3" key="1">
    <citation type="submission" date="2018-08" db="EMBL/GenBank/DDBJ databases">
        <authorList>
            <person name="Rossello M."/>
        </authorList>
    </citation>
    <scope>NUCLEOTIDE SEQUENCE [LARGE SCALE GENOMIC DNA]</scope>
    <source>
        <strain evidence="3">cv. Chinese Spring</strain>
    </source>
</reference>
<sequence>MDSPQKRAGSTMDSTAAKKATASPPTPFPNAVRLVSIWALSTACFFLVSFAISYAVVYALDQCVCAEPTDADGDDCIALVYLPAAQAAAAALALLLPGRHRRALACLALAVAIVGHYMFVAGALRLLFAPVADPGQGYMVALDILVRVGWVVGIVIFPAGDLVSFLFLALSFCASGR</sequence>
<keyword evidence="2" id="KW-1133">Transmembrane helix</keyword>
<feature type="transmembrane region" description="Helical" evidence="2">
    <location>
        <begin position="37"/>
        <end position="57"/>
    </location>
</feature>
<dbReference type="EnsemblPlants" id="TraesCS5B02G034900.1">
    <property type="protein sequence ID" value="TraesCS5B02G034900.1"/>
    <property type="gene ID" value="TraesCS5B02G034900"/>
</dbReference>